<dbReference type="AlphaFoldDB" id="A0A7G6TXH5"/>
<dbReference type="Proteomes" id="UP000515291">
    <property type="component" value="Chromosome"/>
</dbReference>
<organism evidence="1 2">
    <name type="scientific">Tardiphaga robiniae</name>
    <dbReference type="NCBI Taxonomy" id="943830"/>
    <lineage>
        <taxon>Bacteria</taxon>
        <taxon>Pseudomonadati</taxon>
        <taxon>Pseudomonadota</taxon>
        <taxon>Alphaproteobacteria</taxon>
        <taxon>Hyphomicrobiales</taxon>
        <taxon>Nitrobacteraceae</taxon>
        <taxon>Tardiphaga</taxon>
    </lineage>
</organism>
<evidence type="ECO:0000313" key="1">
    <source>
        <dbReference type="EMBL" id="QND71457.1"/>
    </source>
</evidence>
<accession>A0A7G6TXH5</accession>
<sequence length="100" mass="11003">MPVPYKRTAANKIETNVSNVAALSTTNILPFAISPNPLHWWRNRSPQAFRSKDVMVIRQALLSADPVDYDWMRAITGSSPTAISDRCRAAQKSSDNGSGD</sequence>
<dbReference type="KEGG" id="trb:HB776_09570"/>
<dbReference type="RefSeq" id="WP_184517227.1">
    <property type="nucleotide sequence ID" value="NZ_CP050292.1"/>
</dbReference>
<reference evidence="2" key="1">
    <citation type="journal article" date="2020" name="Mol. Plant Microbe">
        <title>Rhizobial microsymbionts of the narrowly endemic Oxytropis species growing in Kamchatka are characterized by significant genetic diversity and possess a set of genes that are associated with T3SS and T6SS secretion systems and can affect the development of symbiosis.</title>
        <authorList>
            <person name="Safronova V."/>
            <person name="Guro P."/>
            <person name="Sazanova A."/>
            <person name="Kuznetsova I."/>
            <person name="Belimov A."/>
            <person name="Yakubov V."/>
            <person name="Chirak E."/>
            <person name="Afonin A."/>
            <person name="Gogolev Y."/>
            <person name="Andronov E."/>
            <person name="Tikhonovich I."/>
        </authorList>
    </citation>
    <scope>NUCLEOTIDE SEQUENCE [LARGE SCALE GENOMIC DNA]</scope>
    <source>
        <strain evidence="2">581</strain>
    </source>
</reference>
<gene>
    <name evidence="1" type="ORF">HB776_09570</name>
</gene>
<proteinExistence type="predicted"/>
<protein>
    <submittedName>
        <fullName evidence="1">Uncharacterized protein</fullName>
    </submittedName>
</protein>
<dbReference type="EMBL" id="CP050292">
    <property type="protein sequence ID" value="QND71457.1"/>
    <property type="molecule type" value="Genomic_DNA"/>
</dbReference>
<evidence type="ECO:0000313" key="2">
    <source>
        <dbReference type="Proteomes" id="UP000515291"/>
    </source>
</evidence>
<name>A0A7G6TXH5_9BRAD</name>